<dbReference type="PANTHER" id="PTHR11188:SF17">
    <property type="entry name" value="FI21816P1"/>
    <property type="match status" value="1"/>
</dbReference>
<dbReference type="AlphaFoldDB" id="A0A1R2CEX8"/>
<evidence type="ECO:0000313" key="2">
    <source>
        <dbReference type="EMBL" id="OMJ87500.1"/>
    </source>
</evidence>
<dbReference type="Proteomes" id="UP000187209">
    <property type="component" value="Unassembled WGS sequence"/>
</dbReference>
<name>A0A1R2CEX8_9CILI</name>
<organism evidence="2 3">
    <name type="scientific">Stentor coeruleus</name>
    <dbReference type="NCBI Taxonomy" id="5963"/>
    <lineage>
        <taxon>Eukaryota</taxon>
        <taxon>Sar</taxon>
        <taxon>Alveolata</taxon>
        <taxon>Ciliophora</taxon>
        <taxon>Postciliodesmatophora</taxon>
        <taxon>Heterotrichea</taxon>
        <taxon>Heterotrichida</taxon>
        <taxon>Stentoridae</taxon>
        <taxon>Stentor</taxon>
    </lineage>
</organism>
<gene>
    <name evidence="2" type="ORF">SteCoe_10752</name>
</gene>
<accession>A0A1R2CEX8</accession>
<dbReference type="GO" id="GO:0005737">
    <property type="term" value="C:cytoplasm"/>
    <property type="evidence" value="ECO:0007669"/>
    <property type="project" value="TreeGrafter"/>
</dbReference>
<dbReference type="GO" id="GO:0015031">
    <property type="term" value="P:protein transport"/>
    <property type="evidence" value="ECO:0007669"/>
    <property type="project" value="TreeGrafter"/>
</dbReference>
<dbReference type="InterPro" id="IPR014756">
    <property type="entry name" value="Ig_E-set"/>
</dbReference>
<dbReference type="EMBL" id="MPUH01000175">
    <property type="protein sequence ID" value="OMJ87500.1"/>
    <property type="molecule type" value="Genomic_DNA"/>
</dbReference>
<reference evidence="2 3" key="1">
    <citation type="submission" date="2016-11" db="EMBL/GenBank/DDBJ databases">
        <title>The macronuclear genome of Stentor coeruleus: a giant cell with tiny introns.</title>
        <authorList>
            <person name="Slabodnick M."/>
            <person name="Ruby J.G."/>
            <person name="Reiff S.B."/>
            <person name="Swart E.C."/>
            <person name="Gosai S."/>
            <person name="Prabakaran S."/>
            <person name="Witkowska E."/>
            <person name="Larue G.E."/>
            <person name="Fisher S."/>
            <person name="Freeman R.M."/>
            <person name="Gunawardena J."/>
            <person name="Chu W."/>
            <person name="Stover N.A."/>
            <person name="Gregory B.D."/>
            <person name="Nowacki M."/>
            <person name="Derisi J."/>
            <person name="Roy S.W."/>
            <person name="Marshall W.F."/>
            <person name="Sood P."/>
        </authorList>
    </citation>
    <scope>NUCLEOTIDE SEQUENCE [LARGE SCALE GENOMIC DNA]</scope>
    <source>
        <strain evidence="2">WM001</strain>
    </source>
</reference>
<sequence>MQNPNFIYLNLQTLTYSSGDYLKGEVYLKLVSETKSNTLILKFTGFEIININSSSDQTSKTELVTNELTLHKWDTQAPSGDFIFPFEIYLSPNLPSSTLIKLNDLTAKIEYKLEVTMTEQLTSSVIIYLKSYQESQSDINASNMQVKVKSCLCIRKLTIDLKASVNKFSYICNEVIKTSVEGFCSIMTRMHLAFCRYTLITLPDGKTHMNKLILYEKDIDESFFDIELMNLKDILDEQYSSKGNNISCSYCISIKGLLNTICHSKEPEVVIWVIINPMLKEHSMEQLYIQWNPIYMKSSYYIDSGNPSELSW</sequence>
<protein>
    <recommendedName>
        <fullName evidence="1">Arrestin-like N-terminal domain-containing protein</fullName>
    </recommendedName>
</protein>
<dbReference type="SUPFAM" id="SSF81296">
    <property type="entry name" value="E set domains"/>
    <property type="match status" value="1"/>
</dbReference>
<comment type="caution">
    <text evidence="2">The sequence shown here is derived from an EMBL/GenBank/DDBJ whole genome shotgun (WGS) entry which is preliminary data.</text>
</comment>
<keyword evidence="3" id="KW-1185">Reference proteome</keyword>
<dbReference type="InterPro" id="IPR050357">
    <property type="entry name" value="Arrestin_domain-protein"/>
</dbReference>
<dbReference type="InterPro" id="IPR014752">
    <property type="entry name" value="Arrestin-like_C"/>
</dbReference>
<dbReference type="InterPro" id="IPR011021">
    <property type="entry name" value="Arrestin-like_N"/>
</dbReference>
<dbReference type="PANTHER" id="PTHR11188">
    <property type="entry name" value="ARRESTIN DOMAIN CONTAINING PROTEIN"/>
    <property type="match status" value="1"/>
</dbReference>
<evidence type="ECO:0000313" key="3">
    <source>
        <dbReference type="Proteomes" id="UP000187209"/>
    </source>
</evidence>
<proteinExistence type="predicted"/>
<evidence type="ECO:0000259" key="1">
    <source>
        <dbReference type="Pfam" id="PF00339"/>
    </source>
</evidence>
<dbReference type="Gene3D" id="2.60.40.640">
    <property type="match status" value="1"/>
</dbReference>
<dbReference type="Pfam" id="PF00339">
    <property type="entry name" value="Arrestin_N"/>
    <property type="match status" value="1"/>
</dbReference>
<dbReference type="OrthoDB" id="290614at2759"/>
<feature type="domain" description="Arrestin-like N-terminal" evidence="1">
    <location>
        <begin position="7"/>
        <end position="120"/>
    </location>
</feature>